<dbReference type="EMBL" id="JAQHRD010000006">
    <property type="protein sequence ID" value="KAJ6439433.1"/>
    <property type="molecule type" value="Genomic_DNA"/>
</dbReference>
<keyword evidence="8" id="KW-1185">Reference proteome</keyword>
<comment type="caution">
    <text evidence="7">The sequence shown here is derived from an EMBL/GenBank/DDBJ whole genome shotgun (WGS) entry which is preliminary data.</text>
</comment>
<keyword evidence="3" id="KW-0862">Zinc</keyword>
<dbReference type="PROSITE" id="PS50089">
    <property type="entry name" value="ZF_RING_2"/>
    <property type="match status" value="1"/>
</dbReference>
<dbReference type="GO" id="GO:0008270">
    <property type="term" value="F:zinc ion binding"/>
    <property type="evidence" value="ECO:0007669"/>
    <property type="project" value="UniProtKB-KW"/>
</dbReference>
<gene>
    <name evidence="7" type="ORF">O9K51_07318</name>
</gene>
<reference evidence="7" key="1">
    <citation type="submission" date="2023-01" db="EMBL/GenBank/DDBJ databases">
        <title>The growth and conidiation of Purpureocillium lavendulum are regulated by nitrogen source and histone H3K14 acetylation.</title>
        <authorList>
            <person name="Tang P."/>
            <person name="Han J."/>
            <person name="Zhang C."/>
            <person name="Tang P."/>
            <person name="Qi F."/>
            <person name="Zhang K."/>
            <person name="Liang L."/>
        </authorList>
    </citation>
    <scope>NUCLEOTIDE SEQUENCE</scope>
    <source>
        <strain evidence="7">YMF1.00683</strain>
    </source>
</reference>
<evidence type="ECO:0000256" key="3">
    <source>
        <dbReference type="ARBA" id="ARBA00022833"/>
    </source>
</evidence>
<evidence type="ECO:0000256" key="5">
    <source>
        <dbReference type="SAM" id="Phobius"/>
    </source>
</evidence>
<keyword evidence="1" id="KW-0479">Metal-binding</keyword>
<sequence>MTDTPDPPSGGGASSRALIASILTVFLVAIAITAYVAHRSSRLEPIREAVRIRMAGFRVSRGMDPRLVERLPILRYHDGANAKGALEAIPQHQHRESLAHETRTTAMPVPFWSKLQQSLGRFARGRLGKSDDASARREIPSSCSICTEDFVEGDELRKLVCGHLFHLTCIDPWLQSRARTCPLWYDGALVSNAKQAGECSLTWLGLEIGSRIDLETQLALDDLQKPSRAIRLVIHRGTRH</sequence>
<evidence type="ECO:0000256" key="2">
    <source>
        <dbReference type="ARBA" id="ARBA00022771"/>
    </source>
</evidence>
<dbReference type="Gene3D" id="3.30.40.10">
    <property type="entry name" value="Zinc/RING finger domain, C3HC4 (zinc finger)"/>
    <property type="match status" value="1"/>
</dbReference>
<keyword evidence="5" id="KW-1133">Transmembrane helix</keyword>
<dbReference type="PANTHER" id="PTHR14155:SF627">
    <property type="entry name" value="OS06G0192800 PROTEIN"/>
    <property type="match status" value="1"/>
</dbReference>
<evidence type="ECO:0000313" key="7">
    <source>
        <dbReference type="EMBL" id="KAJ6439433.1"/>
    </source>
</evidence>
<evidence type="ECO:0000256" key="1">
    <source>
        <dbReference type="ARBA" id="ARBA00022723"/>
    </source>
</evidence>
<evidence type="ECO:0000313" key="8">
    <source>
        <dbReference type="Proteomes" id="UP001163105"/>
    </source>
</evidence>
<feature type="domain" description="RING-type" evidence="6">
    <location>
        <begin position="143"/>
        <end position="183"/>
    </location>
</feature>
<protein>
    <submittedName>
        <fullName evidence="7">Dna-J like membrane chaperone protein</fullName>
    </submittedName>
</protein>
<keyword evidence="5" id="KW-0812">Transmembrane</keyword>
<keyword evidence="2 4" id="KW-0863">Zinc-finger</keyword>
<dbReference type="InterPro" id="IPR013083">
    <property type="entry name" value="Znf_RING/FYVE/PHD"/>
</dbReference>
<dbReference type="PANTHER" id="PTHR14155">
    <property type="entry name" value="RING FINGER DOMAIN-CONTAINING"/>
    <property type="match status" value="1"/>
</dbReference>
<name>A0AB34FJU6_9HYPO</name>
<organism evidence="7 8">
    <name type="scientific">Purpureocillium lavendulum</name>
    <dbReference type="NCBI Taxonomy" id="1247861"/>
    <lineage>
        <taxon>Eukaryota</taxon>
        <taxon>Fungi</taxon>
        <taxon>Dikarya</taxon>
        <taxon>Ascomycota</taxon>
        <taxon>Pezizomycotina</taxon>
        <taxon>Sordariomycetes</taxon>
        <taxon>Hypocreomycetidae</taxon>
        <taxon>Hypocreales</taxon>
        <taxon>Ophiocordycipitaceae</taxon>
        <taxon>Purpureocillium</taxon>
    </lineage>
</organism>
<dbReference type="SMART" id="SM00184">
    <property type="entry name" value="RING"/>
    <property type="match status" value="1"/>
</dbReference>
<dbReference type="AlphaFoldDB" id="A0AB34FJU6"/>
<evidence type="ECO:0000259" key="6">
    <source>
        <dbReference type="PROSITE" id="PS50089"/>
    </source>
</evidence>
<dbReference type="InterPro" id="IPR053238">
    <property type="entry name" value="RING-H2_zinc_finger"/>
</dbReference>
<accession>A0AB34FJU6</accession>
<dbReference type="Proteomes" id="UP001163105">
    <property type="component" value="Unassembled WGS sequence"/>
</dbReference>
<dbReference type="CDD" id="cd16454">
    <property type="entry name" value="RING-H2_PA-TM-RING"/>
    <property type="match status" value="1"/>
</dbReference>
<dbReference type="InterPro" id="IPR001841">
    <property type="entry name" value="Znf_RING"/>
</dbReference>
<evidence type="ECO:0000256" key="4">
    <source>
        <dbReference type="PROSITE-ProRule" id="PRU00175"/>
    </source>
</evidence>
<feature type="transmembrane region" description="Helical" evidence="5">
    <location>
        <begin position="17"/>
        <end position="37"/>
    </location>
</feature>
<dbReference type="SUPFAM" id="SSF57850">
    <property type="entry name" value="RING/U-box"/>
    <property type="match status" value="1"/>
</dbReference>
<dbReference type="Pfam" id="PF13639">
    <property type="entry name" value="zf-RING_2"/>
    <property type="match status" value="1"/>
</dbReference>
<proteinExistence type="predicted"/>
<keyword evidence="5" id="KW-0472">Membrane</keyword>